<dbReference type="EMBL" id="GBXM01084791">
    <property type="protein sequence ID" value="JAH23786.1"/>
    <property type="molecule type" value="Transcribed_RNA"/>
</dbReference>
<sequence>MSLLNQSIGLKLRQLQTWQIRRGSTSQSFVLHLCILTEVSSGSLLAPCSSKEHLTDGMSLKMTDLDRIPGRTRTKDMRKYKISNWNEPKGAVPGRV</sequence>
<reference evidence="1" key="1">
    <citation type="submission" date="2014-11" db="EMBL/GenBank/DDBJ databases">
        <authorList>
            <person name="Amaro Gonzalez C."/>
        </authorList>
    </citation>
    <scope>NUCLEOTIDE SEQUENCE</scope>
</reference>
<evidence type="ECO:0000313" key="1">
    <source>
        <dbReference type="EMBL" id="JAH23786.1"/>
    </source>
</evidence>
<organism evidence="1">
    <name type="scientific">Anguilla anguilla</name>
    <name type="common">European freshwater eel</name>
    <name type="synonym">Muraena anguilla</name>
    <dbReference type="NCBI Taxonomy" id="7936"/>
    <lineage>
        <taxon>Eukaryota</taxon>
        <taxon>Metazoa</taxon>
        <taxon>Chordata</taxon>
        <taxon>Craniata</taxon>
        <taxon>Vertebrata</taxon>
        <taxon>Euteleostomi</taxon>
        <taxon>Actinopterygii</taxon>
        <taxon>Neopterygii</taxon>
        <taxon>Teleostei</taxon>
        <taxon>Anguilliformes</taxon>
        <taxon>Anguillidae</taxon>
        <taxon>Anguilla</taxon>
    </lineage>
</organism>
<dbReference type="AlphaFoldDB" id="A0A0E9R3R7"/>
<name>A0A0E9R3R7_ANGAN</name>
<proteinExistence type="predicted"/>
<reference evidence="1" key="2">
    <citation type="journal article" date="2015" name="Fish Shellfish Immunol.">
        <title>Early steps in the European eel (Anguilla anguilla)-Vibrio vulnificus interaction in the gills: Role of the RtxA13 toxin.</title>
        <authorList>
            <person name="Callol A."/>
            <person name="Pajuelo D."/>
            <person name="Ebbesson L."/>
            <person name="Teles M."/>
            <person name="MacKenzie S."/>
            <person name="Amaro C."/>
        </authorList>
    </citation>
    <scope>NUCLEOTIDE SEQUENCE</scope>
</reference>
<protein>
    <submittedName>
        <fullName evidence="1">Uncharacterized protein</fullName>
    </submittedName>
</protein>
<accession>A0A0E9R3R7</accession>